<geneLocation type="chloroplast" evidence="2"/>
<organism evidence="2">
    <name type="scientific">Microglena monadina</name>
    <dbReference type="NCBI Taxonomy" id="47904"/>
    <lineage>
        <taxon>Eukaryota</taxon>
        <taxon>Viridiplantae</taxon>
        <taxon>Chlorophyta</taxon>
        <taxon>core chlorophytes</taxon>
        <taxon>Chlorophyceae</taxon>
        <taxon>CS clade</taxon>
        <taxon>Chlamydomonadales</taxon>
        <taxon>Chlamydomonadaceae</taxon>
        <taxon>Microglena</taxon>
    </lineage>
</organism>
<feature type="domain" description="Homing endonuclease LAGLIDADG" evidence="1">
    <location>
        <begin position="24"/>
        <end position="110"/>
    </location>
</feature>
<protein>
    <submittedName>
        <fullName evidence="2">Putative LAGLIDADG homing endonuclease</fullName>
    </submittedName>
</protein>
<keyword evidence="2" id="KW-0150">Chloroplast</keyword>
<dbReference type="Pfam" id="PF00961">
    <property type="entry name" value="LAGLIDADG_1"/>
    <property type="match status" value="1"/>
</dbReference>
<name>A0A0S2IBT0_9CHLO</name>
<accession>A0A0S2IBT0</accession>
<keyword evidence="2" id="KW-0540">Nuclease</keyword>
<dbReference type="InterPro" id="IPR027434">
    <property type="entry name" value="Homing_endonucl"/>
</dbReference>
<dbReference type="PANTHER" id="PTHR37520:SF1">
    <property type="entry name" value="INTRON-ENCODED DNA ENDONUCLEASE AI2A-RELATED"/>
    <property type="match status" value="1"/>
</dbReference>
<dbReference type="Gene3D" id="3.10.28.10">
    <property type="entry name" value="Homing endonucleases"/>
    <property type="match status" value="1"/>
</dbReference>
<evidence type="ECO:0000313" key="2">
    <source>
        <dbReference type="EMBL" id="ALO20944.1"/>
    </source>
</evidence>
<dbReference type="PANTHER" id="PTHR37520">
    <property type="entry name" value="INTRON-ENCODED DNA ENDONUCLEASE AI2A-RELATED"/>
    <property type="match status" value="1"/>
</dbReference>
<reference evidence="2" key="1">
    <citation type="journal article" date="2015" name="BMC Evol. Biol.">
        <title>Chloroplast phylogenomic analysis of chlorophyte green algae identifies a novel lineage sister to the Sphaeropleales (Chlorophyceae).</title>
        <authorList>
            <person name="Lemieux C."/>
            <person name="Vincent A.T."/>
            <person name="Labarre A."/>
            <person name="Otis C."/>
            <person name="Turmel M."/>
        </authorList>
    </citation>
    <scope>NUCLEOTIDE SEQUENCE</scope>
</reference>
<keyword evidence="2" id="KW-0255">Endonuclease</keyword>
<proteinExistence type="predicted"/>
<evidence type="ECO:0000259" key="1">
    <source>
        <dbReference type="Pfam" id="PF00961"/>
    </source>
</evidence>
<dbReference type="EMBL" id="KT624741">
    <property type="protein sequence ID" value="ALO20944.1"/>
    <property type="molecule type" value="Genomic_DNA"/>
</dbReference>
<keyword evidence="2" id="KW-0378">Hydrolase</keyword>
<dbReference type="GO" id="GO:0004519">
    <property type="term" value="F:endonuclease activity"/>
    <property type="evidence" value="ECO:0007669"/>
    <property type="project" value="UniProtKB-KW"/>
</dbReference>
<dbReference type="AlphaFoldDB" id="A0A0S2IBT0"/>
<gene>
    <name evidence="2" type="primary">orf154</name>
</gene>
<dbReference type="SUPFAM" id="SSF55608">
    <property type="entry name" value="Homing endonucleases"/>
    <property type="match status" value="1"/>
</dbReference>
<keyword evidence="2" id="KW-0934">Plastid</keyword>
<sequence>MMSLSENQSSNSTNIGEESWNEYLAGLIDGDGSLLISKKGYASLEITMDIHDEYALNKVKQKLGGSVKRRSGAGAFRYRLHHKLGILNLLGRISGNIRNSQRIAQLQKMCILYKIPYKDPVKLTLHSSWFAGFFDADGTITYSMKKGWPQLTKL</sequence>
<dbReference type="InterPro" id="IPR004860">
    <property type="entry name" value="LAGLIDADG_dom"/>
</dbReference>